<proteinExistence type="predicted"/>
<protein>
    <submittedName>
        <fullName evidence="2">Putative Transposon TX1</fullName>
    </submittedName>
</protein>
<dbReference type="PANTHER" id="PTHR33116">
    <property type="entry name" value="REVERSE TRANSCRIPTASE ZINC-BINDING DOMAIN-CONTAINING PROTEIN-RELATED-RELATED"/>
    <property type="match status" value="1"/>
</dbReference>
<reference evidence="3" key="1">
    <citation type="journal article" date="2019" name="Plant Biotechnol. J.">
        <title>Genome sequencing of the Australian wild diploid species Gossypium australe highlights disease resistance and delayed gland morphogenesis.</title>
        <authorList>
            <person name="Cai Y."/>
            <person name="Cai X."/>
            <person name="Wang Q."/>
            <person name="Wang P."/>
            <person name="Zhang Y."/>
            <person name="Cai C."/>
            <person name="Xu Y."/>
            <person name="Wang K."/>
            <person name="Zhou Z."/>
            <person name="Wang C."/>
            <person name="Geng S."/>
            <person name="Li B."/>
            <person name="Dong Q."/>
            <person name="Hou Y."/>
            <person name="Wang H."/>
            <person name="Ai P."/>
            <person name="Liu Z."/>
            <person name="Yi F."/>
            <person name="Sun M."/>
            <person name="An G."/>
            <person name="Cheng J."/>
            <person name="Zhang Y."/>
            <person name="Shi Q."/>
            <person name="Xie Y."/>
            <person name="Shi X."/>
            <person name="Chang Y."/>
            <person name="Huang F."/>
            <person name="Chen Y."/>
            <person name="Hong S."/>
            <person name="Mi L."/>
            <person name="Sun Q."/>
            <person name="Zhang L."/>
            <person name="Zhou B."/>
            <person name="Peng R."/>
            <person name="Zhang X."/>
            <person name="Liu F."/>
        </authorList>
    </citation>
    <scope>NUCLEOTIDE SEQUENCE [LARGE SCALE GENOMIC DNA]</scope>
    <source>
        <strain evidence="3">cv. PA1801</strain>
    </source>
</reference>
<keyword evidence="3" id="KW-1185">Reference proteome</keyword>
<accession>A0A5B6WUF3</accession>
<organism evidence="2 3">
    <name type="scientific">Gossypium australe</name>
    <dbReference type="NCBI Taxonomy" id="47621"/>
    <lineage>
        <taxon>Eukaryota</taxon>
        <taxon>Viridiplantae</taxon>
        <taxon>Streptophyta</taxon>
        <taxon>Embryophyta</taxon>
        <taxon>Tracheophyta</taxon>
        <taxon>Spermatophyta</taxon>
        <taxon>Magnoliopsida</taxon>
        <taxon>eudicotyledons</taxon>
        <taxon>Gunneridae</taxon>
        <taxon>Pentapetalae</taxon>
        <taxon>rosids</taxon>
        <taxon>malvids</taxon>
        <taxon>Malvales</taxon>
        <taxon>Malvaceae</taxon>
        <taxon>Malvoideae</taxon>
        <taxon>Gossypium</taxon>
    </lineage>
</organism>
<evidence type="ECO:0000313" key="2">
    <source>
        <dbReference type="EMBL" id="KAA3485561.1"/>
    </source>
</evidence>
<evidence type="ECO:0000256" key="1">
    <source>
        <dbReference type="SAM" id="Phobius"/>
    </source>
</evidence>
<dbReference type="EMBL" id="SMMG02000002">
    <property type="protein sequence ID" value="KAA3485561.1"/>
    <property type="molecule type" value="Genomic_DNA"/>
</dbReference>
<gene>
    <name evidence="2" type="ORF">EPI10_007524</name>
</gene>
<dbReference type="PANTHER" id="PTHR33116:SF75">
    <property type="entry name" value="RIBONUCLEASE H PROTEIN"/>
    <property type="match status" value="1"/>
</dbReference>
<name>A0A5B6WUF3_9ROSI</name>
<dbReference type="Proteomes" id="UP000325315">
    <property type="component" value="Unassembled WGS sequence"/>
</dbReference>
<dbReference type="AlphaFoldDB" id="A0A5B6WUF3"/>
<evidence type="ECO:0000313" key="3">
    <source>
        <dbReference type="Proteomes" id="UP000325315"/>
    </source>
</evidence>
<keyword evidence="1" id="KW-1133">Transmembrane helix</keyword>
<comment type="caution">
    <text evidence="2">The sequence shown here is derived from an EMBL/GenBank/DDBJ whole genome shotgun (WGS) entry which is preliminary data.</text>
</comment>
<sequence length="456" mass="51917">MVAICTCKIGSLPINYLGIPLGANPKKIATWEQIVDRVKKKLSSWMSRTLSWAGTVVLINVVLSFLLIFFMSLFNAPVTIIKNIDKIRRNFFWGNTEGKNKMAKVDWNIVCKPKVKGGAGVVNLGVKNKALLAKWSWRFEIEKEALWRKVILAKYGSKVQRWHFKMTNPKDMSSVWRGIVKNFKDVVMPKWVGVESFYWQIGNGRTVLFGIVIWCGNMPLKQGFPRLFRLARHKESSVADLFRSAGLCRDDWNEFFTRSLLGREEVMRRELAERVSGMVLIPDMEDKLCWANDKNDECRIDTIISNSAASFWRPPPHGWLKFNVCGVAKEDRASYGGVLRDKEGVARALFSGSVVANDADMAETGAIKVALEVFLVMNWKINDSLFIELGSLMVFSWCVNKVMRPWSLQAIFASTDRDMLKARNVVFLVADEKGNELASSSVIAGFNRENMFKAWW</sequence>
<feature type="transmembrane region" description="Helical" evidence="1">
    <location>
        <begin position="49"/>
        <end position="74"/>
    </location>
</feature>
<keyword evidence="1" id="KW-0472">Membrane</keyword>
<dbReference type="OrthoDB" id="1002412at2759"/>
<keyword evidence="1" id="KW-0812">Transmembrane</keyword>